<dbReference type="EMBL" id="AGVV01000019">
    <property type="protein sequence ID" value="EHK77728.1"/>
    <property type="molecule type" value="Genomic_DNA"/>
</dbReference>
<dbReference type="AlphaFoldDB" id="H0FZ48"/>
<feature type="region of interest" description="Disordered" evidence="2">
    <location>
        <begin position="203"/>
        <end position="223"/>
    </location>
</feature>
<feature type="region of interest" description="Disordered" evidence="2">
    <location>
        <begin position="240"/>
        <end position="374"/>
    </location>
</feature>
<keyword evidence="1" id="KW-0175">Coiled coil</keyword>
<dbReference type="Proteomes" id="UP000004038">
    <property type="component" value="Unassembled WGS sequence"/>
</dbReference>
<sequence length="411" mass="47627">MDVTKTETATALVALVEANPTLVLIDDKKFEDFYEHVKAEAKALPVDLSTEKGRKAIKSMAHKIARTKTAIDEAGKKLNAEARAKIDAVDESRRKIRERFDALKDEVRAPLTEWEEAEEERLAKVERFFNRMDACSKVALDDTAESVKYRHESLSLITVELEVFHSRHTEAVQALDRTLSVLRDAYDRLTREEEERTELARLRAEKEERERQEAERKAAEERAEIERRVAEERKAREEAEAKRQEEERAKIAQEAEEKAKREAAEKLEAERKEMQAKLEDMQRRAREEEEARHNAEVARKQAEERAEREKQEAAEREKEHARLSEEFAKERERKAAEAERQRIEREKAEQERVEREQREADAKRQADREHRGKVMGAAKAAIIEIGIPEDLAKDIVLAIAAGNVPHVSIQF</sequence>
<gene>
    <name evidence="3" type="ORF">SM0020_12410</name>
</gene>
<evidence type="ECO:0000256" key="1">
    <source>
        <dbReference type="SAM" id="Coils"/>
    </source>
</evidence>
<organism evidence="3 4">
    <name type="scientific">Sinorhizobium meliloti CCNWSX0020</name>
    <dbReference type="NCBI Taxonomy" id="1107881"/>
    <lineage>
        <taxon>Bacteria</taxon>
        <taxon>Pseudomonadati</taxon>
        <taxon>Pseudomonadota</taxon>
        <taxon>Alphaproteobacteria</taxon>
        <taxon>Hyphomicrobiales</taxon>
        <taxon>Rhizobiaceae</taxon>
        <taxon>Sinorhizobium/Ensifer group</taxon>
        <taxon>Sinorhizobium</taxon>
    </lineage>
</organism>
<evidence type="ECO:0000313" key="4">
    <source>
        <dbReference type="Proteomes" id="UP000004038"/>
    </source>
</evidence>
<protein>
    <submittedName>
        <fullName evidence="3">Uncharacterized protein</fullName>
    </submittedName>
</protein>
<reference evidence="3 4" key="1">
    <citation type="journal article" date="2012" name="J. Bacteriol.">
        <title>Draft Genome Sequence of Sinorhizobium meliloti CCNWSX0020, a Nitrogen-Fixing Symbiont with Copper Tolerance Capability Isolated from Lead-Zinc Mine Tailings.</title>
        <authorList>
            <person name="Li Z."/>
            <person name="Ma Z."/>
            <person name="Hao X."/>
            <person name="Wei G."/>
        </authorList>
    </citation>
    <scope>NUCLEOTIDE SEQUENCE [LARGE SCALE GENOMIC DNA]</scope>
    <source>
        <strain evidence="3 4">CCNWSX0020</strain>
    </source>
</reference>
<feature type="compositionally biased region" description="Basic and acidic residues" evidence="2">
    <location>
        <begin position="240"/>
        <end position="372"/>
    </location>
</feature>
<name>H0FZ48_RHIML</name>
<feature type="coiled-coil region" evidence="1">
    <location>
        <begin position="79"/>
        <end position="106"/>
    </location>
</feature>
<dbReference type="RefSeq" id="WP_004435204.1">
    <property type="nucleotide sequence ID" value="NZ_AGVV01000019.1"/>
</dbReference>
<evidence type="ECO:0000313" key="3">
    <source>
        <dbReference type="EMBL" id="EHK77728.1"/>
    </source>
</evidence>
<accession>H0FZ48</accession>
<dbReference type="PATRIC" id="fig|1107881.3.peg.2513"/>
<proteinExistence type="predicted"/>
<evidence type="ECO:0000256" key="2">
    <source>
        <dbReference type="SAM" id="MobiDB-lite"/>
    </source>
</evidence>